<feature type="domain" description="Carboxylesterase type B" evidence="7">
    <location>
        <begin position="30"/>
        <end position="544"/>
    </location>
</feature>
<dbReference type="InterPro" id="IPR002018">
    <property type="entry name" value="CarbesteraseB"/>
</dbReference>
<dbReference type="EMBL" id="CADEBC010000602">
    <property type="protein sequence ID" value="CAB3258992.1"/>
    <property type="molecule type" value="Genomic_DNA"/>
</dbReference>
<evidence type="ECO:0000313" key="8">
    <source>
        <dbReference type="EMBL" id="CAB3258992.1"/>
    </source>
</evidence>
<dbReference type="OrthoDB" id="19653at2759"/>
<reference evidence="8 9" key="1">
    <citation type="submission" date="2020-04" db="EMBL/GenBank/DDBJ databases">
        <authorList>
            <person name="Wallbank WR R."/>
            <person name="Pardo Diaz C."/>
            <person name="Kozak K."/>
            <person name="Martin S."/>
            <person name="Jiggins C."/>
            <person name="Moest M."/>
            <person name="Warren A I."/>
            <person name="Byers J.R.P. K."/>
            <person name="Montejo-Kovacevich G."/>
            <person name="Yen C E."/>
        </authorList>
    </citation>
    <scope>NUCLEOTIDE SEQUENCE [LARGE SCALE GENOMIC DNA]</scope>
</reference>
<name>A0A8S1BK23_ARCPL</name>
<comment type="similarity">
    <text evidence="1 6">Belongs to the type-B carboxylesterase/lipase family.</text>
</comment>
<dbReference type="SUPFAM" id="SSF53474">
    <property type="entry name" value="alpha/beta-Hydrolases"/>
    <property type="match status" value="1"/>
</dbReference>
<keyword evidence="6" id="KW-0732">Signal</keyword>
<dbReference type="InterPro" id="IPR019819">
    <property type="entry name" value="Carboxylesterase_B_CS"/>
</dbReference>
<evidence type="ECO:0000256" key="2">
    <source>
        <dbReference type="ARBA" id="ARBA00022487"/>
    </source>
</evidence>
<evidence type="ECO:0000256" key="3">
    <source>
        <dbReference type="ARBA" id="ARBA00022801"/>
    </source>
</evidence>
<keyword evidence="2" id="KW-0719">Serine esterase</keyword>
<protein>
    <recommendedName>
        <fullName evidence="6">Carboxylic ester hydrolase</fullName>
        <ecNumber evidence="6">3.1.1.-</ecNumber>
    </recommendedName>
</protein>
<evidence type="ECO:0000256" key="4">
    <source>
        <dbReference type="ARBA" id="ARBA00023157"/>
    </source>
</evidence>
<dbReference type="Pfam" id="PF00135">
    <property type="entry name" value="COesterase"/>
    <property type="match status" value="1"/>
</dbReference>
<evidence type="ECO:0000256" key="5">
    <source>
        <dbReference type="ARBA" id="ARBA00023180"/>
    </source>
</evidence>
<feature type="chain" id="PRO_5035960032" description="Carboxylic ester hydrolase" evidence="6">
    <location>
        <begin position="30"/>
        <end position="558"/>
    </location>
</feature>
<dbReference type="Proteomes" id="UP000494106">
    <property type="component" value="Unassembled WGS sequence"/>
</dbReference>
<proteinExistence type="inferred from homology"/>
<dbReference type="EC" id="3.1.1.-" evidence="6"/>
<dbReference type="PANTHER" id="PTHR43142">
    <property type="entry name" value="CARBOXYLIC ESTER HYDROLASE"/>
    <property type="match status" value="1"/>
</dbReference>
<organism evidence="8 9">
    <name type="scientific">Arctia plantaginis</name>
    <name type="common">Wood tiger moth</name>
    <name type="synonym">Phalaena plantaginis</name>
    <dbReference type="NCBI Taxonomy" id="874455"/>
    <lineage>
        <taxon>Eukaryota</taxon>
        <taxon>Metazoa</taxon>
        <taxon>Ecdysozoa</taxon>
        <taxon>Arthropoda</taxon>
        <taxon>Hexapoda</taxon>
        <taxon>Insecta</taxon>
        <taxon>Pterygota</taxon>
        <taxon>Neoptera</taxon>
        <taxon>Endopterygota</taxon>
        <taxon>Lepidoptera</taxon>
        <taxon>Glossata</taxon>
        <taxon>Ditrysia</taxon>
        <taxon>Noctuoidea</taxon>
        <taxon>Erebidae</taxon>
        <taxon>Arctiinae</taxon>
        <taxon>Arctia</taxon>
    </lineage>
</organism>
<dbReference type="PROSITE" id="PS00941">
    <property type="entry name" value="CARBOXYLESTERASE_B_2"/>
    <property type="match status" value="1"/>
</dbReference>
<dbReference type="GO" id="GO:0052689">
    <property type="term" value="F:carboxylic ester hydrolase activity"/>
    <property type="evidence" value="ECO:0007669"/>
    <property type="project" value="UniProtKB-KW"/>
</dbReference>
<keyword evidence="9" id="KW-1185">Reference proteome</keyword>
<sequence length="558" mass="62558">MASIVSNLVLRKNILVALNLRFLSTSTIAEPVIETEQGKFKGQVTRNCNDLSYFAFKGIPYAKPPIDEFRFSVTQPPNLWTGIRDATKSCNICAQLCKKTNTLIGHEDCLYLNVYTPQLPSTKNKLLPVMVFIHGGGFLFGRGTDDATHGPDFFMEKEVVMVSINYRLGILGFLSLNLKEAPGNMGLMDQVQALKWIQKNIANFGGNPNNVTIFGSSAGGACVGYLMLSPMAKGLFHKAIAQSGFPLLHWAHNTDVRKLASRIPALHNKTISDDEQLLKYLKSLTANELISASLTVVAADEFRGGIHFGFVPTIEKPGDWKPFLTKSPYQLLAQGEFTKVPYMTGFCTREGLLIMAYGAPNLKKLVKTKKFLNFFPFDLNDNEKPDVENILAMTYLKGETMYNEPDAFGIDFFTDVDVLGGLYQSTKLISKHNKAVYLYEFSYDGNLNYNKKCNNIERKGACHGDETGYMLKSDKLTGPISKTDAIVRDRMTTMWTNFAKYGNPTPKLDHLIPTKWEPITAEGVSCLVIDETIKMKYDVYPHRMKLFEELYDKKYAAK</sequence>
<evidence type="ECO:0000256" key="6">
    <source>
        <dbReference type="RuleBase" id="RU361235"/>
    </source>
</evidence>
<dbReference type="PROSITE" id="PS00122">
    <property type="entry name" value="CARBOXYLESTERASE_B_1"/>
    <property type="match status" value="1"/>
</dbReference>
<dbReference type="PANTHER" id="PTHR43142:SF1">
    <property type="entry name" value="CARBOXYLIC ESTER HYDROLASE"/>
    <property type="match status" value="1"/>
</dbReference>
<comment type="caution">
    <text evidence="8">The sequence shown here is derived from an EMBL/GenBank/DDBJ whole genome shotgun (WGS) entry which is preliminary data.</text>
</comment>
<evidence type="ECO:0000259" key="7">
    <source>
        <dbReference type="Pfam" id="PF00135"/>
    </source>
</evidence>
<dbReference type="InterPro" id="IPR029058">
    <property type="entry name" value="AB_hydrolase_fold"/>
</dbReference>
<keyword evidence="5" id="KW-0325">Glycoprotein</keyword>
<keyword evidence="3 6" id="KW-0378">Hydrolase</keyword>
<dbReference type="Gene3D" id="3.40.50.1820">
    <property type="entry name" value="alpha/beta hydrolase"/>
    <property type="match status" value="1"/>
</dbReference>
<evidence type="ECO:0000256" key="1">
    <source>
        <dbReference type="ARBA" id="ARBA00005964"/>
    </source>
</evidence>
<dbReference type="AlphaFoldDB" id="A0A8S1BK23"/>
<evidence type="ECO:0000313" key="9">
    <source>
        <dbReference type="Proteomes" id="UP000494106"/>
    </source>
</evidence>
<keyword evidence="4" id="KW-1015">Disulfide bond</keyword>
<accession>A0A8S1BK23</accession>
<gene>
    <name evidence="8" type="ORF">APLA_LOCUS16802</name>
</gene>
<feature type="signal peptide" evidence="6">
    <location>
        <begin position="1"/>
        <end position="29"/>
    </location>
</feature>
<dbReference type="InterPro" id="IPR019826">
    <property type="entry name" value="Carboxylesterase_B_AS"/>
</dbReference>